<gene>
    <name evidence="1" type="ORF">ACFOU2_15665</name>
</gene>
<dbReference type="EMBL" id="JBHRZT010000067">
    <property type="protein sequence ID" value="MFC3884823.1"/>
    <property type="molecule type" value="Genomic_DNA"/>
</dbReference>
<keyword evidence="2" id="KW-1185">Reference proteome</keyword>
<evidence type="ECO:0000313" key="1">
    <source>
        <dbReference type="EMBL" id="MFC3884823.1"/>
    </source>
</evidence>
<evidence type="ECO:0000313" key="2">
    <source>
        <dbReference type="Proteomes" id="UP001595752"/>
    </source>
</evidence>
<organism evidence="1 2">
    <name type="scientific">Bacillus songklensis</name>
    <dbReference type="NCBI Taxonomy" id="1069116"/>
    <lineage>
        <taxon>Bacteria</taxon>
        <taxon>Bacillati</taxon>
        <taxon>Bacillota</taxon>
        <taxon>Bacilli</taxon>
        <taxon>Bacillales</taxon>
        <taxon>Bacillaceae</taxon>
        <taxon>Bacillus</taxon>
    </lineage>
</organism>
<dbReference type="Proteomes" id="UP001595752">
    <property type="component" value="Unassembled WGS sequence"/>
</dbReference>
<protein>
    <submittedName>
        <fullName evidence="1">Uncharacterized protein</fullName>
    </submittedName>
</protein>
<reference evidence="2" key="1">
    <citation type="journal article" date="2019" name="Int. J. Syst. Evol. Microbiol.">
        <title>The Global Catalogue of Microorganisms (GCM) 10K type strain sequencing project: providing services to taxonomists for standard genome sequencing and annotation.</title>
        <authorList>
            <consortium name="The Broad Institute Genomics Platform"/>
            <consortium name="The Broad Institute Genome Sequencing Center for Infectious Disease"/>
            <person name="Wu L."/>
            <person name="Ma J."/>
        </authorList>
    </citation>
    <scope>NUCLEOTIDE SEQUENCE [LARGE SCALE GENOMIC DNA]</scope>
    <source>
        <strain evidence="2">CCUG 61889</strain>
    </source>
</reference>
<comment type="caution">
    <text evidence="1">The sequence shown here is derived from an EMBL/GenBank/DDBJ whole genome shotgun (WGS) entry which is preliminary data.</text>
</comment>
<sequence>MSEPIMVSILGKTAVPITDPYSAGYSPNSSGDISSRMDTKVLHFAMFTLFQM</sequence>
<name>A0ABV8B3E0_9BACI</name>
<accession>A0ABV8B3E0</accession>
<proteinExistence type="predicted"/>